<feature type="domain" description="Ketoreductase" evidence="3">
    <location>
        <begin position="9"/>
        <end position="189"/>
    </location>
</feature>
<sequence length="254" mass="25811">MSTSEFSGKTALVTGAAQGIGAACAAALAGSGVAKVVLVDLDGATLEAMDLPCEVVRVAGDVTDEALWARVEQACGTLDCAVLNAGIAGTPALLSDMSYEDWRRVVSVNLDGLFLSLRSTMKLAAKGAGVVLTASVAGVKAEPGTGPYGASKAAVLHLAKIAAKEGARRRIRVNAIAPGGVDTAIWDAVPMFSDLVEKHQGDRAGALEEMASYATPMGRFQSPEEIAAQVLFLLSDAAGTITGTALVTDGGYSL</sequence>
<dbReference type="PATRIC" id="fig|1581420.6.peg.2716"/>
<dbReference type="PANTHER" id="PTHR42760:SF133">
    <property type="entry name" value="3-OXOACYL-[ACYL-CARRIER-PROTEIN] REDUCTASE"/>
    <property type="match status" value="1"/>
</dbReference>
<dbReference type="InterPro" id="IPR002347">
    <property type="entry name" value="SDR_fam"/>
</dbReference>
<dbReference type="InterPro" id="IPR057326">
    <property type="entry name" value="KR_dom"/>
</dbReference>
<dbReference type="FunFam" id="3.40.50.720:FF:000084">
    <property type="entry name" value="Short-chain dehydrogenase reductase"/>
    <property type="match status" value="1"/>
</dbReference>
<dbReference type="RefSeq" id="WP_047004921.1">
    <property type="nucleotide sequence ID" value="NZ_LBHB01000004.1"/>
</dbReference>
<accession>A0A0G9MNW0</accession>
<dbReference type="InterPro" id="IPR020904">
    <property type="entry name" value="Sc_DH/Rdtase_CS"/>
</dbReference>
<dbReference type="InterPro" id="IPR036291">
    <property type="entry name" value="NAD(P)-bd_dom_sf"/>
</dbReference>
<comment type="caution">
    <text evidence="4">The sequence shown here is derived from an EMBL/GenBank/DDBJ whole genome shotgun (WGS) entry which is preliminary data.</text>
</comment>
<protein>
    <submittedName>
        <fullName evidence="4">Oxidoreductase</fullName>
    </submittedName>
</protein>
<dbReference type="Gene3D" id="3.40.50.720">
    <property type="entry name" value="NAD(P)-binding Rossmann-like Domain"/>
    <property type="match status" value="1"/>
</dbReference>
<dbReference type="PRINTS" id="PR00081">
    <property type="entry name" value="GDHRDH"/>
</dbReference>
<reference evidence="4 5" key="1">
    <citation type="submission" date="2015-04" db="EMBL/GenBank/DDBJ databases">
        <title>The draft genome sequence of Erythrobacter luteus KA37.</title>
        <authorList>
            <person name="Zhuang L."/>
            <person name="Liu Y."/>
            <person name="Shao Z."/>
        </authorList>
    </citation>
    <scope>NUCLEOTIDE SEQUENCE [LARGE SCALE GENOMIC DNA]</scope>
    <source>
        <strain evidence="4 5">KA37</strain>
    </source>
</reference>
<dbReference type="GO" id="GO:0016616">
    <property type="term" value="F:oxidoreductase activity, acting on the CH-OH group of donors, NAD or NADP as acceptor"/>
    <property type="evidence" value="ECO:0007669"/>
    <property type="project" value="UniProtKB-ARBA"/>
</dbReference>
<evidence type="ECO:0000259" key="3">
    <source>
        <dbReference type="SMART" id="SM00822"/>
    </source>
</evidence>
<comment type="similarity">
    <text evidence="1">Belongs to the short-chain dehydrogenases/reductases (SDR) family.</text>
</comment>
<evidence type="ECO:0000313" key="5">
    <source>
        <dbReference type="Proteomes" id="UP000053464"/>
    </source>
</evidence>
<dbReference type="Proteomes" id="UP000053464">
    <property type="component" value="Unassembled WGS sequence"/>
</dbReference>
<keyword evidence="5" id="KW-1185">Reference proteome</keyword>
<dbReference type="SUPFAM" id="SSF51735">
    <property type="entry name" value="NAD(P)-binding Rossmann-fold domains"/>
    <property type="match status" value="1"/>
</dbReference>
<name>A0A0G9MNW0_9SPHN</name>
<dbReference type="PANTHER" id="PTHR42760">
    <property type="entry name" value="SHORT-CHAIN DEHYDROGENASES/REDUCTASES FAMILY MEMBER"/>
    <property type="match status" value="1"/>
</dbReference>
<gene>
    <name evidence="4" type="ORF">AAW00_13295</name>
</gene>
<dbReference type="OrthoDB" id="9779623at2"/>
<evidence type="ECO:0000256" key="1">
    <source>
        <dbReference type="ARBA" id="ARBA00006484"/>
    </source>
</evidence>
<proteinExistence type="inferred from homology"/>
<evidence type="ECO:0000256" key="2">
    <source>
        <dbReference type="ARBA" id="ARBA00023002"/>
    </source>
</evidence>
<organism evidence="4 5">
    <name type="scientific">Aurantiacibacter luteus</name>
    <dbReference type="NCBI Taxonomy" id="1581420"/>
    <lineage>
        <taxon>Bacteria</taxon>
        <taxon>Pseudomonadati</taxon>
        <taxon>Pseudomonadota</taxon>
        <taxon>Alphaproteobacteria</taxon>
        <taxon>Sphingomonadales</taxon>
        <taxon>Erythrobacteraceae</taxon>
        <taxon>Aurantiacibacter</taxon>
    </lineage>
</organism>
<dbReference type="CDD" id="cd05233">
    <property type="entry name" value="SDR_c"/>
    <property type="match status" value="1"/>
</dbReference>
<dbReference type="SMART" id="SM00822">
    <property type="entry name" value="PKS_KR"/>
    <property type="match status" value="1"/>
</dbReference>
<dbReference type="EMBL" id="LBHB01000004">
    <property type="protein sequence ID" value="KLE32407.1"/>
    <property type="molecule type" value="Genomic_DNA"/>
</dbReference>
<dbReference type="PROSITE" id="PS00061">
    <property type="entry name" value="ADH_SHORT"/>
    <property type="match status" value="1"/>
</dbReference>
<dbReference type="AlphaFoldDB" id="A0A0G9MNW0"/>
<dbReference type="STRING" id="1581420.AAW00_13295"/>
<keyword evidence="2" id="KW-0560">Oxidoreductase</keyword>
<evidence type="ECO:0000313" key="4">
    <source>
        <dbReference type="EMBL" id="KLE32407.1"/>
    </source>
</evidence>
<dbReference type="Pfam" id="PF13561">
    <property type="entry name" value="adh_short_C2"/>
    <property type="match status" value="1"/>
</dbReference>